<dbReference type="SUPFAM" id="SSF103473">
    <property type="entry name" value="MFS general substrate transporter"/>
    <property type="match status" value="1"/>
</dbReference>
<reference evidence="8 9" key="1">
    <citation type="submission" date="2019-01" db="EMBL/GenBank/DDBJ databases">
        <authorList>
            <person name="Chen W.-M."/>
        </authorList>
    </citation>
    <scope>NUCLEOTIDE SEQUENCE [LARGE SCALE GENOMIC DNA]</scope>
    <source>
        <strain evidence="8 9">KYPY4</strain>
    </source>
</reference>
<keyword evidence="9" id="KW-1185">Reference proteome</keyword>
<dbReference type="Gene3D" id="1.20.1250.20">
    <property type="entry name" value="MFS general substrate transporter like domains"/>
    <property type="match status" value="1"/>
</dbReference>
<proteinExistence type="predicted"/>
<feature type="domain" description="Major facilitator superfamily (MFS) profile" evidence="7">
    <location>
        <begin position="21"/>
        <end position="413"/>
    </location>
</feature>
<dbReference type="PANTHER" id="PTHR43124:SF3">
    <property type="entry name" value="CHLORAMPHENICOL EFFLUX PUMP RV0191"/>
    <property type="match status" value="1"/>
</dbReference>
<dbReference type="Proteomes" id="UP000285575">
    <property type="component" value="Unassembled WGS sequence"/>
</dbReference>
<evidence type="ECO:0000256" key="6">
    <source>
        <dbReference type="SAM" id="Phobius"/>
    </source>
</evidence>
<dbReference type="InterPro" id="IPR036259">
    <property type="entry name" value="MFS_trans_sf"/>
</dbReference>
<dbReference type="Pfam" id="PF07690">
    <property type="entry name" value="MFS_1"/>
    <property type="match status" value="1"/>
</dbReference>
<dbReference type="InterPro" id="IPR020846">
    <property type="entry name" value="MFS_dom"/>
</dbReference>
<organism evidence="8 9">
    <name type="scientific">Rubrivivax rivuli</name>
    <dbReference type="NCBI Taxonomy" id="1862385"/>
    <lineage>
        <taxon>Bacteria</taxon>
        <taxon>Pseudomonadati</taxon>
        <taxon>Pseudomonadota</taxon>
        <taxon>Betaproteobacteria</taxon>
        <taxon>Burkholderiales</taxon>
        <taxon>Sphaerotilaceae</taxon>
        <taxon>Rubrivivax</taxon>
    </lineage>
</organism>
<accession>A0A437RRB5</accession>
<feature type="transmembrane region" description="Helical" evidence="6">
    <location>
        <begin position="152"/>
        <end position="172"/>
    </location>
</feature>
<dbReference type="InterPro" id="IPR050189">
    <property type="entry name" value="MFS_Efflux_Transporters"/>
</dbReference>
<evidence type="ECO:0000313" key="8">
    <source>
        <dbReference type="EMBL" id="RVU49327.1"/>
    </source>
</evidence>
<feature type="transmembrane region" description="Helical" evidence="6">
    <location>
        <begin position="228"/>
        <end position="249"/>
    </location>
</feature>
<dbReference type="GO" id="GO:0005886">
    <property type="term" value="C:plasma membrane"/>
    <property type="evidence" value="ECO:0007669"/>
    <property type="project" value="UniProtKB-SubCell"/>
</dbReference>
<evidence type="ECO:0000256" key="1">
    <source>
        <dbReference type="ARBA" id="ARBA00004651"/>
    </source>
</evidence>
<feature type="transmembrane region" description="Helical" evidence="6">
    <location>
        <begin position="391"/>
        <end position="409"/>
    </location>
</feature>
<feature type="transmembrane region" description="Helical" evidence="6">
    <location>
        <begin position="255"/>
        <end position="276"/>
    </location>
</feature>
<keyword evidence="3 6" id="KW-0812">Transmembrane</keyword>
<comment type="subcellular location">
    <subcellularLocation>
        <location evidence="1">Cell membrane</location>
        <topology evidence="1">Multi-pass membrane protein</topology>
    </subcellularLocation>
</comment>
<comment type="caution">
    <text evidence="8">The sequence shown here is derived from an EMBL/GenBank/DDBJ whole genome shotgun (WGS) entry which is preliminary data.</text>
</comment>
<feature type="transmembrane region" description="Helical" evidence="6">
    <location>
        <begin position="57"/>
        <end position="78"/>
    </location>
</feature>
<dbReference type="CDD" id="cd06174">
    <property type="entry name" value="MFS"/>
    <property type="match status" value="1"/>
</dbReference>
<evidence type="ECO:0000259" key="7">
    <source>
        <dbReference type="PROSITE" id="PS50850"/>
    </source>
</evidence>
<dbReference type="InterPro" id="IPR011701">
    <property type="entry name" value="MFS"/>
</dbReference>
<dbReference type="AlphaFoldDB" id="A0A437RRB5"/>
<evidence type="ECO:0000256" key="2">
    <source>
        <dbReference type="ARBA" id="ARBA00022475"/>
    </source>
</evidence>
<feature type="transmembrane region" description="Helical" evidence="6">
    <location>
        <begin position="321"/>
        <end position="346"/>
    </location>
</feature>
<protein>
    <submittedName>
        <fullName evidence="8">MFS transporter</fullName>
    </submittedName>
</protein>
<feature type="transmembrane region" description="Helical" evidence="6">
    <location>
        <begin position="122"/>
        <end position="140"/>
    </location>
</feature>
<dbReference type="PANTHER" id="PTHR43124">
    <property type="entry name" value="PURINE EFFLUX PUMP PBUE"/>
    <property type="match status" value="1"/>
</dbReference>
<gene>
    <name evidence="8" type="ORF">EOE66_01775</name>
</gene>
<name>A0A437RRB5_9BURK</name>
<dbReference type="OrthoDB" id="6368326at2"/>
<feature type="transmembrane region" description="Helical" evidence="6">
    <location>
        <begin position="178"/>
        <end position="195"/>
    </location>
</feature>
<dbReference type="PROSITE" id="PS50850">
    <property type="entry name" value="MFS"/>
    <property type="match status" value="1"/>
</dbReference>
<feature type="transmembrane region" description="Helical" evidence="6">
    <location>
        <begin position="367"/>
        <end position="385"/>
    </location>
</feature>
<dbReference type="RefSeq" id="WP_128226964.1">
    <property type="nucleotide sequence ID" value="NZ_SACR01000001.1"/>
</dbReference>
<evidence type="ECO:0000313" key="9">
    <source>
        <dbReference type="Proteomes" id="UP000285575"/>
    </source>
</evidence>
<evidence type="ECO:0000256" key="3">
    <source>
        <dbReference type="ARBA" id="ARBA00022692"/>
    </source>
</evidence>
<keyword evidence="4 6" id="KW-1133">Transmembrane helix</keyword>
<feature type="transmembrane region" description="Helical" evidence="6">
    <location>
        <begin position="21"/>
        <end position="37"/>
    </location>
</feature>
<keyword evidence="5 6" id="KW-0472">Membrane</keyword>
<feature type="transmembrane region" description="Helical" evidence="6">
    <location>
        <begin position="90"/>
        <end position="116"/>
    </location>
</feature>
<dbReference type="GO" id="GO:0022857">
    <property type="term" value="F:transmembrane transporter activity"/>
    <property type="evidence" value="ECO:0007669"/>
    <property type="project" value="InterPro"/>
</dbReference>
<dbReference type="EMBL" id="SACR01000001">
    <property type="protein sequence ID" value="RVU49327.1"/>
    <property type="molecule type" value="Genomic_DNA"/>
</dbReference>
<evidence type="ECO:0000256" key="5">
    <source>
        <dbReference type="ARBA" id="ARBA00023136"/>
    </source>
</evidence>
<feature type="transmembrane region" description="Helical" evidence="6">
    <location>
        <begin position="288"/>
        <end position="309"/>
    </location>
</feature>
<evidence type="ECO:0000256" key="4">
    <source>
        <dbReference type="ARBA" id="ARBA00022989"/>
    </source>
</evidence>
<keyword evidence="2" id="KW-1003">Cell membrane</keyword>
<sequence length="414" mass="41324">MSAPHTSAPGLNPPAPPGMQAAWVVIAAGVCAALHVGKLAPAIPALQGGLGLTLVQAGFLLSVVQGAGMALGLLLGAWADSLGGRRSMALGLLLVGGSSLAGGAAQGPTATTWLLASRVLEGLGFLMVVLPAPGLVRALVPPARTAAMLGVWGAYMPLATALALLLGPLALVASGWRAWWWALGALSLLMAALLWRSVPQRLPQAAAPGPAAPWWQRVRLTLARPGPWGVALCFAAYSAQWLAVVGFLPTLLTKAGVGAALTGVLSAFVAAANIGGNLTAGRLLQRGVGAGWLLGAGFAAMALGALAAFGTTAEGARLPLALAYGALLVFSGGGGLIPATLFSLALRAAPGPQTVASTVGWMQQWSALGQFGGPPLVAAVASAVGGWQFTGWATGAMALAGALCAAWLMRQLPR</sequence>